<organism evidence="2 3">
    <name type="scientific">Desulfobacter hydrogenophilus</name>
    <dbReference type="NCBI Taxonomy" id="2291"/>
    <lineage>
        <taxon>Bacteria</taxon>
        <taxon>Pseudomonadati</taxon>
        <taxon>Thermodesulfobacteriota</taxon>
        <taxon>Desulfobacteria</taxon>
        <taxon>Desulfobacterales</taxon>
        <taxon>Desulfobacteraceae</taxon>
        <taxon>Desulfobacter</taxon>
    </lineage>
</organism>
<protein>
    <submittedName>
        <fullName evidence="1 2">Baseplate assembly protein</fullName>
    </submittedName>
</protein>
<gene>
    <name evidence="2" type="ORF">DO021_06280</name>
    <name evidence="1" type="ORF">EYB58_15780</name>
</gene>
<sequence>MPIPKYRLDDRNFDDLVKELVARIPSHTPEWTNPQVGDPGMTLIDLFAWLGDTLLYRVNLLPERQRLEFLRLLNIPMRPALAATGLVTLEVTNKDRFTPVVVPQYTRIKGGVDFETAQEISVMPFSGKVFVKRRPSEQEEEVIGTIKEELEKVYDIGTGNGEQYITTPMFHDPDKNGSGLNVVKDTIDQTLWIALLAADEDPNRVDRVRQSLDPDEQGFRMIQIGIEPRLKIPEFDQYVQQAVTMADFWQWDMPAGRDDDDDMAYTIPYLPLEIYDDTTDGFVKQGIVQLKLPSSAQICLPENNVDENIYAGTGNHPPRIDDETIAKRLVTWIRLTPRQKSESLALDWVGINAVKIDQFKTIRNVILSTADGTPDLTLPLPGTSVQASSFKLQVEEKGVGYKNWHALPLHMASRTDNVFELDSEAGTITFGDGLRGAVPEAGSRIRLELMRYGGGIKGNMDAGNLTAVSHPDLSVVQAVPTQGGLDAETLDEAEKRIPSVLKHCDRAVTQEDYKLIASQTPGIELGRVEVLAQFKPQQKLFDIVGVMSVMVLPKGENHRPPNPRPDRNILARVHHHVDERRPIGVELYVIGAEYVPLGLGVSVTLGEGVPRQQTFQNVKTALYEFLWPLSPGGHLKTGWPLGRMVDNQELAVMVARVSGVLTVEGVNLFKQNSGKQWELMEGGAEQRMSLLTWQLPELLDVVVIEDEDPVTDLDEALGRQGFSPGEWDQTDTGKRIAIPVVPEICK</sequence>
<dbReference type="EMBL" id="QLNI01000010">
    <property type="protein sequence ID" value="RAM02825.1"/>
    <property type="molecule type" value="Genomic_DNA"/>
</dbReference>
<dbReference type="RefSeq" id="WP_111954828.1">
    <property type="nucleotide sequence ID" value="NZ_CP036313.1"/>
</dbReference>
<accession>A0A328FIT6</accession>
<reference evidence="2 3" key="1">
    <citation type="submission" date="2018-06" db="EMBL/GenBank/DDBJ databases">
        <title>Complete Genome Sequence of Desulfobacter hydrogenophilus (DSM3380).</title>
        <authorList>
            <person name="Marietou A."/>
            <person name="Schreiber L."/>
            <person name="Marshall I."/>
            <person name="Jorgensen B."/>
        </authorList>
    </citation>
    <scope>NUCLEOTIDE SEQUENCE [LARGE SCALE GENOMIC DNA]</scope>
    <source>
        <strain evidence="2 3">DSM 3380</strain>
    </source>
</reference>
<keyword evidence="4" id="KW-1185">Reference proteome</keyword>
<dbReference type="AlphaFoldDB" id="A0A328FIT6"/>
<dbReference type="EMBL" id="CP036313">
    <property type="protein sequence ID" value="QBH14245.1"/>
    <property type="molecule type" value="Genomic_DNA"/>
</dbReference>
<name>A0A328FIT6_9BACT</name>
<dbReference type="InterPro" id="IPR011749">
    <property type="entry name" value="CHP02243"/>
</dbReference>
<dbReference type="Proteomes" id="UP000293902">
    <property type="component" value="Chromosome"/>
</dbReference>
<dbReference type="OrthoDB" id="9796131at2"/>
<evidence type="ECO:0000313" key="3">
    <source>
        <dbReference type="Proteomes" id="UP000248798"/>
    </source>
</evidence>
<proteinExistence type="predicted"/>
<evidence type="ECO:0000313" key="1">
    <source>
        <dbReference type="EMBL" id="QBH14245.1"/>
    </source>
</evidence>
<dbReference type="NCBIfam" id="TIGR02243">
    <property type="entry name" value="putative baseplate assembly protein"/>
    <property type="match status" value="1"/>
</dbReference>
<reference evidence="1 4" key="2">
    <citation type="submission" date="2019-02" db="EMBL/GenBank/DDBJ databases">
        <title>Complete genome sequence of Desulfobacter hydrogenophilus AcRS1.</title>
        <authorList>
            <person name="Marietou A."/>
            <person name="Lund M.B."/>
            <person name="Marshall I.P.G."/>
            <person name="Schreiber L."/>
            <person name="Jorgensen B."/>
        </authorList>
    </citation>
    <scope>NUCLEOTIDE SEQUENCE [LARGE SCALE GENOMIC DNA]</scope>
    <source>
        <strain evidence="1 4">AcRS1</strain>
    </source>
</reference>
<evidence type="ECO:0000313" key="2">
    <source>
        <dbReference type="EMBL" id="RAM02825.1"/>
    </source>
</evidence>
<dbReference type="Proteomes" id="UP000248798">
    <property type="component" value="Unassembled WGS sequence"/>
</dbReference>
<evidence type="ECO:0000313" key="4">
    <source>
        <dbReference type="Proteomes" id="UP000293902"/>
    </source>
</evidence>